<accession>A0A0F9YR92</accession>
<reference evidence="2" key="1">
    <citation type="journal article" date="2015" name="Nature">
        <title>Complex archaea that bridge the gap between prokaryotes and eukaryotes.</title>
        <authorList>
            <person name="Spang A."/>
            <person name="Saw J.H."/>
            <person name="Jorgensen S.L."/>
            <person name="Zaremba-Niedzwiedzka K."/>
            <person name="Martijn J."/>
            <person name="Lind A.E."/>
            <person name="van Eijk R."/>
            <person name="Schleper C."/>
            <person name="Guy L."/>
            <person name="Ettema T.J."/>
        </authorList>
    </citation>
    <scope>NUCLEOTIDE SEQUENCE</scope>
</reference>
<evidence type="ECO:0008006" key="3">
    <source>
        <dbReference type="Google" id="ProtNLM"/>
    </source>
</evidence>
<evidence type="ECO:0000313" key="2">
    <source>
        <dbReference type="EMBL" id="KKO07259.1"/>
    </source>
</evidence>
<evidence type="ECO:0000256" key="1">
    <source>
        <dbReference type="SAM" id="MobiDB-lite"/>
    </source>
</evidence>
<name>A0A0F9YR92_9ZZZZ</name>
<organism evidence="2">
    <name type="scientific">marine sediment metagenome</name>
    <dbReference type="NCBI Taxonomy" id="412755"/>
    <lineage>
        <taxon>unclassified sequences</taxon>
        <taxon>metagenomes</taxon>
        <taxon>ecological metagenomes</taxon>
    </lineage>
</organism>
<comment type="caution">
    <text evidence="2">The sequence shown here is derived from an EMBL/GenBank/DDBJ whole genome shotgun (WGS) entry which is preliminary data.</text>
</comment>
<sequence>MLNTLKALFRATTEKPPEPPTKGRPVAAGLPMGVSQEDLEGLRLDGRVNIKLIGLRAHPDTLFSWDDDAYHHIAAVGHVDLGQGAHLVRFYLDNDTWLQANVENGKVLEYKLFDFYRVAHLSDAEFDHLINGEDKQPDSIGAQTVALASTSDEARTCTYQRVWGNGDSLWSPPVVFDEQVMTTESVSARHVTHHTMLYERPIQGTERMEYLLLSAENDGEGSFMVVHNLGVDVASVDIEAM</sequence>
<dbReference type="EMBL" id="LAZR01000013">
    <property type="protein sequence ID" value="KKO07259.1"/>
    <property type="molecule type" value="Genomic_DNA"/>
</dbReference>
<dbReference type="AlphaFoldDB" id="A0A0F9YR92"/>
<dbReference type="InterPro" id="IPR019621">
    <property type="entry name" value="DUF2491"/>
</dbReference>
<protein>
    <recommendedName>
        <fullName evidence="3">DUF2491 domain-containing protein</fullName>
    </recommendedName>
</protein>
<gene>
    <name evidence="2" type="ORF">LCGC14_0058270</name>
</gene>
<feature type="region of interest" description="Disordered" evidence="1">
    <location>
        <begin position="10"/>
        <end position="29"/>
    </location>
</feature>
<dbReference type="Pfam" id="PF10679">
    <property type="entry name" value="DUF2491"/>
    <property type="match status" value="1"/>
</dbReference>
<proteinExistence type="predicted"/>